<dbReference type="RefSeq" id="WP_182848133.1">
    <property type="nucleotide sequence ID" value="NZ_BAAALP010000007.1"/>
</dbReference>
<feature type="chain" id="PRO_5031279268" evidence="1">
    <location>
        <begin position="29"/>
        <end position="94"/>
    </location>
</feature>
<gene>
    <name evidence="2" type="ORF">HNR61_007882</name>
</gene>
<sequence length="94" mass="9536">MHLARWLTLTLAAAALAGPLASVPSARAAGSYSCFFGNRTAAQGGYEISAQSCDGTGYADVVVTVLSGSAAGSHRCRTAFSWNGFLSASGCTQQ</sequence>
<comment type="caution">
    <text evidence="2">The sequence shown here is derived from an EMBL/GenBank/DDBJ whole genome shotgun (WGS) entry which is preliminary data.</text>
</comment>
<evidence type="ECO:0000256" key="1">
    <source>
        <dbReference type="SAM" id="SignalP"/>
    </source>
</evidence>
<dbReference type="AlphaFoldDB" id="A0A7W3QQX6"/>
<dbReference type="EMBL" id="JACJIA010000014">
    <property type="protein sequence ID" value="MBA8956200.1"/>
    <property type="molecule type" value="Genomic_DNA"/>
</dbReference>
<reference evidence="2 3" key="1">
    <citation type="submission" date="2020-08" db="EMBL/GenBank/DDBJ databases">
        <title>Genomic Encyclopedia of Type Strains, Phase IV (KMG-IV): sequencing the most valuable type-strain genomes for metagenomic binning, comparative biology and taxonomic classification.</title>
        <authorList>
            <person name="Goeker M."/>
        </authorList>
    </citation>
    <scope>NUCLEOTIDE SEQUENCE [LARGE SCALE GENOMIC DNA]</scope>
    <source>
        <strain evidence="2 3">DSM 44197</strain>
    </source>
</reference>
<accession>A0A7W3QQX6</accession>
<proteinExistence type="predicted"/>
<evidence type="ECO:0000313" key="3">
    <source>
        <dbReference type="Proteomes" id="UP000572680"/>
    </source>
</evidence>
<dbReference type="Proteomes" id="UP000572680">
    <property type="component" value="Unassembled WGS sequence"/>
</dbReference>
<keyword evidence="1" id="KW-0732">Signal</keyword>
<keyword evidence="3" id="KW-1185">Reference proteome</keyword>
<evidence type="ECO:0000313" key="2">
    <source>
        <dbReference type="EMBL" id="MBA8956200.1"/>
    </source>
</evidence>
<feature type="signal peptide" evidence="1">
    <location>
        <begin position="1"/>
        <end position="28"/>
    </location>
</feature>
<organism evidence="2 3">
    <name type="scientific">Actinomadura namibiensis</name>
    <dbReference type="NCBI Taxonomy" id="182080"/>
    <lineage>
        <taxon>Bacteria</taxon>
        <taxon>Bacillati</taxon>
        <taxon>Actinomycetota</taxon>
        <taxon>Actinomycetes</taxon>
        <taxon>Streptosporangiales</taxon>
        <taxon>Thermomonosporaceae</taxon>
        <taxon>Actinomadura</taxon>
    </lineage>
</organism>
<name>A0A7W3QQX6_ACTNM</name>
<protein>
    <submittedName>
        <fullName evidence="2">Uncharacterized protein</fullName>
    </submittedName>
</protein>